<keyword evidence="3" id="KW-0547">Nucleotide-binding</keyword>
<dbReference type="Gene3D" id="3.40.50.300">
    <property type="entry name" value="P-loop containing nucleotide triphosphate hydrolases"/>
    <property type="match status" value="1"/>
</dbReference>
<comment type="similarity">
    <text evidence="1">Belongs to the ABC transporter superfamily.</text>
</comment>
<feature type="domain" description="ABC transporter" evidence="5">
    <location>
        <begin position="16"/>
        <end position="259"/>
    </location>
</feature>
<dbReference type="SMART" id="SM00382">
    <property type="entry name" value="AAA"/>
    <property type="match status" value="1"/>
</dbReference>
<dbReference type="PROSITE" id="PS50893">
    <property type="entry name" value="ABC_TRANSPORTER_2"/>
    <property type="match status" value="1"/>
</dbReference>
<reference evidence="6" key="1">
    <citation type="submission" date="2020-11" db="EMBL/GenBank/DDBJ databases">
        <title>Whole-genome analyses of Nonomuraea sp. K274.</title>
        <authorList>
            <person name="Veyisoglu A."/>
        </authorList>
    </citation>
    <scope>NUCLEOTIDE SEQUENCE</scope>
    <source>
        <strain evidence="6">K274</strain>
    </source>
</reference>
<sequence>MTATPAPLLEVKDLQVHYKSRSRAHRKLGYDVRAVDGVSFTVAPGETLGLVGESGCGKSTTGRAVLQLVKPTGGSVWFDGTDVTEAGRRRLIPLRRGMQAVFQDPYDSLNPRMTIGDTVGEPLIIHRLAKGEERRKRVGDLLELVGLNRELMSRRPSELSGGQRQRVCIAKALAVNPRFIVCDEAVSALDVSVQAQVLNLLRRLQRELDLSYLFIGHDLSVVRHISDRVAVMYSGLLVESADSERLYERPYHPYTVSLLASSPVADPRVERSRPVAAVTGEPPSPMNVPTGCRFTPRCPLAREKCRAEAPAYTEVEPGRMVACHFWQEVKETPAVLGAGATT</sequence>
<dbReference type="EMBL" id="JADOGI010000050">
    <property type="protein sequence ID" value="MBF8187685.1"/>
    <property type="molecule type" value="Genomic_DNA"/>
</dbReference>
<keyword evidence="7" id="KW-1185">Reference proteome</keyword>
<name>A0A931EYU8_9ACTN</name>
<dbReference type="SUPFAM" id="SSF52540">
    <property type="entry name" value="P-loop containing nucleoside triphosphate hydrolases"/>
    <property type="match status" value="1"/>
</dbReference>
<evidence type="ECO:0000256" key="1">
    <source>
        <dbReference type="ARBA" id="ARBA00005417"/>
    </source>
</evidence>
<gene>
    <name evidence="6" type="ORF">ITP53_18470</name>
</gene>
<evidence type="ECO:0000256" key="4">
    <source>
        <dbReference type="ARBA" id="ARBA00022840"/>
    </source>
</evidence>
<accession>A0A931EYU8</accession>
<dbReference type="AlphaFoldDB" id="A0A931EYU8"/>
<evidence type="ECO:0000256" key="2">
    <source>
        <dbReference type="ARBA" id="ARBA00022448"/>
    </source>
</evidence>
<dbReference type="InterPro" id="IPR017871">
    <property type="entry name" value="ABC_transporter-like_CS"/>
</dbReference>
<evidence type="ECO:0000313" key="6">
    <source>
        <dbReference type="EMBL" id="MBF8187685.1"/>
    </source>
</evidence>
<dbReference type="Pfam" id="PF00005">
    <property type="entry name" value="ABC_tran"/>
    <property type="match status" value="1"/>
</dbReference>
<dbReference type="RefSeq" id="WP_195896646.1">
    <property type="nucleotide sequence ID" value="NZ_JADOGI010000050.1"/>
</dbReference>
<evidence type="ECO:0000313" key="7">
    <source>
        <dbReference type="Proteomes" id="UP000605361"/>
    </source>
</evidence>
<dbReference type="GO" id="GO:0015833">
    <property type="term" value="P:peptide transport"/>
    <property type="evidence" value="ECO:0007669"/>
    <property type="project" value="InterPro"/>
</dbReference>
<keyword evidence="4 6" id="KW-0067">ATP-binding</keyword>
<evidence type="ECO:0000259" key="5">
    <source>
        <dbReference type="PROSITE" id="PS50893"/>
    </source>
</evidence>
<dbReference type="InterPro" id="IPR013563">
    <property type="entry name" value="Oligopep_ABC_C"/>
</dbReference>
<organism evidence="6 7">
    <name type="scientific">Nonomuraea cypriaca</name>
    <dbReference type="NCBI Taxonomy" id="1187855"/>
    <lineage>
        <taxon>Bacteria</taxon>
        <taxon>Bacillati</taxon>
        <taxon>Actinomycetota</taxon>
        <taxon>Actinomycetes</taxon>
        <taxon>Streptosporangiales</taxon>
        <taxon>Streptosporangiaceae</taxon>
        <taxon>Nonomuraea</taxon>
    </lineage>
</organism>
<dbReference type="FunFam" id="3.40.50.300:FF:000016">
    <property type="entry name" value="Oligopeptide ABC transporter ATP-binding component"/>
    <property type="match status" value="1"/>
</dbReference>
<dbReference type="InterPro" id="IPR050319">
    <property type="entry name" value="ABC_transp_ATP-bind"/>
</dbReference>
<comment type="caution">
    <text evidence="6">The sequence shown here is derived from an EMBL/GenBank/DDBJ whole genome shotgun (WGS) entry which is preliminary data.</text>
</comment>
<proteinExistence type="inferred from homology"/>
<dbReference type="GO" id="GO:0005524">
    <property type="term" value="F:ATP binding"/>
    <property type="evidence" value="ECO:0007669"/>
    <property type="project" value="UniProtKB-KW"/>
</dbReference>
<dbReference type="Pfam" id="PF08352">
    <property type="entry name" value="oligo_HPY"/>
    <property type="match status" value="1"/>
</dbReference>
<dbReference type="InterPro" id="IPR027417">
    <property type="entry name" value="P-loop_NTPase"/>
</dbReference>
<dbReference type="CDD" id="cd03257">
    <property type="entry name" value="ABC_NikE_OppD_transporters"/>
    <property type="match status" value="1"/>
</dbReference>
<dbReference type="PANTHER" id="PTHR43776:SF7">
    <property type="entry name" value="D,D-DIPEPTIDE TRANSPORT ATP-BINDING PROTEIN DDPF-RELATED"/>
    <property type="match status" value="1"/>
</dbReference>
<dbReference type="GO" id="GO:0055085">
    <property type="term" value="P:transmembrane transport"/>
    <property type="evidence" value="ECO:0007669"/>
    <property type="project" value="UniProtKB-ARBA"/>
</dbReference>
<dbReference type="PROSITE" id="PS00211">
    <property type="entry name" value="ABC_TRANSPORTER_1"/>
    <property type="match status" value="1"/>
</dbReference>
<dbReference type="GO" id="GO:0016887">
    <property type="term" value="F:ATP hydrolysis activity"/>
    <property type="evidence" value="ECO:0007669"/>
    <property type="project" value="InterPro"/>
</dbReference>
<dbReference type="InterPro" id="IPR003439">
    <property type="entry name" value="ABC_transporter-like_ATP-bd"/>
</dbReference>
<dbReference type="PANTHER" id="PTHR43776">
    <property type="entry name" value="TRANSPORT ATP-BINDING PROTEIN"/>
    <property type="match status" value="1"/>
</dbReference>
<keyword evidence="2" id="KW-0813">Transport</keyword>
<dbReference type="Proteomes" id="UP000605361">
    <property type="component" value="Unassembled WGS sequence"/>
</dbReference>
<dbReference type="InterPro" id="IPR003593">
    <property type="entry name" value="AAA+_ATPase"/>
</dbReference>
<evidence type="ECO:0000256" key="3">
    <source>
        <dbReference type="ARBA" id="ARBA00022741"/>
    </source>
</evidence>
<dbReference type="NCBIfam" id="TIGR01727">
    <property type="entry name" value="oligo_HPY"/>
    <property type="match status" value="1"/>
</dbReference>
<protein>
    <submittedName>
        <fullName evidence="6">ABC transporter ATP-binding protein</fullName>
    </submittedName>
</protein>